<sequence>MQDIPYPDNTFDLIYNSHVLEHVPDDIKAMNELYRVVKPYNGKIVIMVPILKEETLEKEEYNTPELRSKYYGQFDHLRAYGKDFSERLKSVGFNVEVVSKDNLINKDEIKKHGRINDEIYVCTKTE</sequence>
<dbReference type="AlphaFoldDB" id="A0A166ALI0"/>
<keyword evidence="2" id="KW-0489">Methyltransferase</keyword>
<dbReference type="Proteomes" id="UP000077245">
    <property type="component" value="Unassembled WGS sequence"/>
</dbReference>
<dbReference type="InterPro" id="IPR013216">
    <property type="entry name" value="Methyltransf_11"/>
</dbReference>
<dbReference type="Pfam" id="PF08241">
    <property type="entry name" value="Methyltransf_11"/>
    <property type="match status" value="1"/>
</dbReference>
<keyword evidence="3" id="KW-1185">Reference proteome</keyword>
<dbReference type="GO" id="GO:0032259">
    <property type="term" value="P:methylation"/>
    <property type="evidence" value="ECO:0007669"/>
    <property type="project" value="UniProtKB-KW"/>
</dbReference>
<evidence type="ECO:0000259" key="1">
    <source>
        <dbReference type="Pfam" id="PF08241"/>
    </source>
</evidence>
<evidence type="ECO:0000313" key="2">
    <source>
        <dbReference type="EMBL" id="KZX12193.1"/>
    </source>
</evidence>
<gene>
    <name evidence="2" type="primary">ubiE</name>
    <name evidence="2" type="ORF">MBCUR_11430</name>
</gene>
<dbReference type="Gene3D" id="3.40.50.150">
    <property type="entry name" value="Vaccinia Virus protein VP39"/>
    <property type="match status" value="1"/>
</dbReference>
<dbReference type="GO" id="GO:0008757">
    <property type="term" value="F:S-adenosylmethionine-dependent methyltransferase activity"/>
    <property type="evidence" value="ECO:0007669"/>
    <property type="project" value="InterPro"/>
</dbReference>
<organism evidence="2 3">
    <name type="scientific">Methanobrevibacter curvatus</name>
    <dbReference type="NCBI Taxonomy" id="49547"/>
    <lineage>
        <taxon>Archaea</taxon>
        <taxon>Methanobacteriati</taxon>
        <taxon>Methanobacteriota</taxon>
        <taxon>Methanomada group</taxon>
        <taxon>Methanobacteria</taxon>
        <taxon>Methanobacteriales</taxon>
        <taxon>Methanobacteriaceae</taxon>
        <taxon>Methanobrevibacter</taxon>
    </lineage>
</organism>
<protein>
    <submittedName>
        <fullName evidence="2">Ubiquinone/menaquinone biosynthesis C-methyltransferase UbiE</fullName>
        <ecNumber evidence="2">2.1.1.163</ecNumber>
        <ecNumber evidence="2">2.1.1.201</ecNumber>
    </submittedName>
</protein>
<feature type="domain" description="Methyltransferase type 11" evidence="1">
    <location>
        <begin position="1"/>
        <end position="44"/>
    </location>
</feature>
<dbReference type="EC" id="2.1.1.201" evidence="2"/>
<proteinExistence type="predicted"/>
<accession>A0A166ALI0</accession>
<comment type="caution">
    <text evidence="2">The sequence shown here is derived from an EMBL/GenBank/DDBJ whole genome shotgun (WGS) entry which is preliminary data.</text>
</comment>
<name>A0A166ALI0_9EURY</name>
<dbReference type="EC" id="2.1.1.163" evidence="2"/>
<dbReference type="InterPro" id="IPR029063">
    <property type="entry name" value="SAM-dependent_MTases_sf"/>
</dbReference>
<dbReference type="EMBL" id="LWMV01000171">
    <property type="protein sequence ID" value="KZX12193.1"/>
    <property type="molecule type" value="Genomic_DNA"/>
</dbReference>
<dbReference type="STRING" id="49547.MBCUR_11430"/>
<keyword evidence="2" id="KW-0808">Transferase</keyword>
<dbReference type="GO" id="GO:0008425">
    <property type="term" value="F:2-methoxy-6-polyprenyl-1,4-benzoquinol methyltransferase activity"/>
    <property type="evidence" value="ECO:0007669"/>
    <property type="project" value="UniProtKB-EC"/>
</dbReference>
<dbReference type="GO" id="GO:0043770">
    <property type="term" value="F:demethylmenaquinone methyltransferase activity"/>
    <property type="evidence" value="ECO:0007669"/>
    <property type="project" value="UniProtKB-EC"/>
</dbReference>
<keyword evidence="2" id="KW-0830">Ubiquinone</keyword>
<dbReference type="PATRIC" id="fig|49547.3.peg.1222"/>
<evidence type="ECO:0000313" key="3">
    <source>
        <dbReference type="Proteomes" id="UP000077245"/>
    </source>
</evidence>
<dbReference type="CDD" id="cd02440">
    <property type="entry name" value="AdoMet_MTases"/>
    <property type="match status" value="1"/>
</dbReference>
<reference evidence="2 3" key="1">
    <citation type="submission" date="2016-04" db="EMBL/GenBank/DDBJ databases">
        <title>Genome sequence of Methanobrevibacter curvatus DSM 11111.</title>
        <authorList>
            <person name="Poehlein A."/>
            <person name="Seedorf H."/>
            <person name="Daniel R."/>
        </authorList>
    </citation>
    <scope>NUCLEOTIDE SEQUENCE [LARGE SCALE GENOMIC DNA]</scope>
    <source>
        <strain evidence="2 3">DSM 11111</strain>
    </source>
</reference>
<dbReference type="SUPFAM" id="SSF53335">
    <property type="entry name" value="S-adenosyl-L-methionine-dependent methyltransferases"/>
    <property type="match status" value="1"/>
</dbReference>